<gene>
    <name evidence="1" type="ORF">S01H4_44908</name>
</gene>
<name>X1CPR5_9ZZZZ</name>
<reference evidence="1" key="1">
    <citation type="journal article" date="2014" name="Front. Microbiol.">
        <title>High frequency of phylogenetically diverse reductive dehalogenase-homologous genes in deep subseafloor sedimentary metagenomes.</title>
        <authorList>
            <person name="Kawai M."/>
            <person name="Futagami T."/>
            <person name="Toyoda A."/>
            <person name="Takaki Y."/>
            <person name="Nishi S."/>
            <person name="Hori S."/>
            <person name="Arai W."/>
            <person name="Tsubouchi T."/>
            <person name="Morono Y."/>
            <person name="Uchiyama I."/>
            <person name="Ito T."/>
            <person name="Fujiyama A."/>
            <person name="Inagaki F."/>
            <person name="Takami H."/>
        </authorList>
    </citation>
    <scope>NUCLEOTIDE SEQUENCE</scope>
    <source>
        <strain evidence="1">Expedition CK06-06</strain>
    </source>
</reference>
<dbReference type="EMBL" id="BART01024953">
    <property type="protein sequence ID" value="GAG94937.1"/>
    <property type="molecule type" value="Genomic_DNA"/>
</dbReference>
<accession>X1CPR5</accession>
<proteinExistence type="predicted"/>
<dbReference type="AlphaFoldDB" id="X1CPR5"/>
<dbReference type="InterPro" id="IPR035093">
    <property type="entry name" value="RelE/ParE_toxin_dom_sf"/>
</dbReference>
<dbReference type="Gene3D" id="3.30.2310.20">
    <property type="entry name" value="RelE-like"/>
    <property type="match status" value="1"/>
</dbReference>
<protein>
    <submittedName>
        <fullName evidence="1">Uncharacterized protein</fullName>
    </submittedName>
</protein>
<evidence type="ECO:0000313" key="1">
    <source>
        <dbReference type="EMBL" id="GAG94937.1"/>
    </source>
</evidence>
<organism evidence="1">
    <name type="scientific">marine sediment metagenome</name>
    <dbReference type="NCBI Taxonomy" id="412755"/>
    <lineage>
        <taxon>unclassified sequences</taxon>
        <taxon>metagenomes</taxon>
        <taxon>ecological metagenomes</taxon>
    </lineage>
</organism>
<comment type="caution">
    <text evidence="1">The sequence shown here is derived from an EMBL/GenBank/DDBJ whole genome shotgun (WGS) entry which is preliminary data.</text>
</comment>
<sequence>MVNLRYHWSWLKAEFRWRVLGKRYAVRLSEEVQKQFDELPEEAQAEIRKTMDRLSRNPYTGDRMEFDALPEEIQEELLGEFDEEEAEG</sequence>